<protein>
    <submittedName>
        <fullName evidence="3">Tail fiber protein</fullName>
    </submittedName>
</protein>
<sequence>MKKTLLAAALFGSAFWGQAAYACSDEPYIGSVCAMAINYCPDGYLEANGASLHFSQYQALYSLLGVTYGGSQANGTFQLPDLRSRTVIGKGQGSSLSAYPLGAKIGSETYTLNQMQMPTHNHSATFTPSGGSSGGGTASGIVTLPVTGSAKIAAAAATSSSTPSNNSVLGIASGPAAKIYADPGTTADLNIGPAGAVTGTATGPVTLNVTGGAGSGGTVAVGATGGSQAFPLLGPRIALTYCIAVQGIYPVNPN</sequence>
<dbReference type="AlphaFoldDB" id="A0A847RAF3"/>
<feature type="signal peptide" evidence="1">
    <location>
        <begin position="1"/>
        <end position="22"/>
    </location>
</feature>
<keyword evidence="4" id="KW-1185">Reference proteome</keyword>
<organism evidence="3 4">
    <name type="scientific">Marinomonas profundi</name>
    <dbReference type="NCBI Taxonomy" id="2726122"/>
    <lineage>
        <taxon>Bacteria</taxon>
        <taxon>Pseudomonadati</taxon>
        <taxon>Pseudomonadota</taxon>
        <taxon>Gammaproteobacteria</taxon>
        <taxon>Oceanospirillales</taxon>
        <taxon>Oceanospirillaceae</taxon>
        <taxon>Marinomonas</taxon>
    </lineage>
</organism>
<dbReference type="PROSITE" id="PS51257">
    <property type="entry name" value="PROKAR_LIPOPROTEIN"/>
    <property type="match status" value="1"/>
</dbReference>
<keyword evidence="1" id="KW-0732">Signal</keyword>
<comment type="caution">
    <text evidence="3">The sequence shown here is derived from an EMBL/GenBank/DDBJ whole genome shotgun (WGS) entry which is preliminary data.</text>
</comment>
<dbReference type="EMBL" id="JABAEK010000008">
    <property type="protein sequence ID" value="NLQ17934.1"/>
    <property type="molecule type" value="Genomic_DNA"/>
</dbReference>
<gene>
    <name evidence="3" type="ORF">HGG82_09870</name>
</gene>
<dbReference type="RefSeq" id="WP_168825212.1">
    <property type="nucleotide sequence ID" value="NZ_CP073013.1"/>
</dbReference>
<evidence type="ECO:0000256" key="1">
    <source>
        <dbReference type="SAM" id="SignalP"/>
    </source>
</evidence>
<dbReference type="Pfam" id="PF07484">
    <property type="entry name" value="Collar"/>
    <property type="match status" value="1"/>
</dbReference>
<evidence type="ECO:0000313" key="3">
    <source>
        <dbReference type="EMBL" id="NLQ17934.1"/>
    </source>
</evidence>
<dbReference type="SUPFAM" id="SSF88874">
    <property type="entry name" value="Receptor-binding domain of short tail fibre protein gp12"/>
    <property type="match status" value="1"/>
</dbReference>
<name>A0A847RAF3_9GAMM</name>
<dbReference type="InterPro" id="IPR011083">
    <property type="entry name" value="Phage_tail_collar_dom"/>
</dbReference>
<dbReference type="InterPro" id="IPR037053">
    <property type="entry name" value="Phage_tail_collar_dom_sf"/>
</dbReference>
<accession>A0A847RAF3</accession>
<dbReference type="Proteomes" id="UP000586067">
    <property type="component" value="Unassembled WGS sequence"/>
</dbReference>
<dbReference type="Gene3D" id="3.90.1340.10">
    <property type="entry name" value="Phage tail collar domain"/>
    <property type="match status" value="1"/>
</dbReference>
<evidence type="ECO:0000313" key="4">
    <source>
        <dbReference type="Proteomes" id="UP000586067"/>
    </source>
</evidence>
<evidence type="ECO:0000259" key="2">
    <source>
        <dbReference type="Pfam" id="PF07484"/>
    </source>
</evidence>
<feature type="domain" description="Phage tail collar" evidence="2">
    <location>
        <begin position="30"/>
        <end position="87"/>
    </location>
</feature>
<reference evidence="3 4" key="1">
    <citation type="submission" date="2020-04" db="EMBL/GenBank/DDBJ databases">
        <title>Marinomonas sp. M1K-6 isolated from the deep seawater of the Mariana Trench.</title>
        <authorList>
            <person name="Li Y."/>
        </authorList>
    </citation>
    <scope>NUCLEOTIDE SEQUENCE [LARGE SCALE GENOMIC DNA]</scope>
    <source>
        <strain evidence="3 4">M1K-6</strain>
    </source>
</reference>
<proteinExistence type="predicted"/>
<feature type="chain" id="PRO_5032396050" evidence="1">
    <location>
        <begin position="23"/>
        <end position="254"/>
    </location>
</feature>